<evidence type="ECO:0000259" key="2">
    <source>
        <dbReference type="PROSITE" id="PS51335"/>
    </source>
</evidence>
<accession>A0A067RAV3</accession>
<dbReference type="eggNOG" id="KOG2998">
    <property type="taxonomic scope" value="Eukaryota"/>
</dbReference>
<evidence type="ECO:0000313" key="4">
    <source>
        <dbReference type="Proteomes" id="UP000027135"/>
    </source>
</evidence>
<dbReference type="EMBL" id="KK852630">
    <property type="protein sequence ID" value="KDR19861.1"/>
    <property type="molecule type" value="Genomic_DNA"/>
</dbReference>
<gene>
    <name evidence="3" type="ORF">L798_05109</name>
</gene>
<protein>
    <submittedName>
        <fullName evidence="3">ELMO domain-containing protein 1</fullName>
    </submittedName>
</protein>
<evidence type="ECO:0000313" key="3">
    <source>
        <dbReference type="EMBL" id="KDR19861.1"/>
    </source>
</evidence>
<evidence type="ECO:0000256" key="1">
    <source>
        <dbReference type="SAM" id="SignalP"/>
    </source>
</evidence>
<feature type="chain" id="PRO_5001644956" evidence="1">
    <location>
        <begin position="19"/>
        <end position="312"/>
    </location>
</feature>
<organism evidence="3 4">
    <name type="scientific">Zootermopsis nevadensis</name>
    <name type="common">Dampwood termite</name>
    <dbReference type="NCBI Taxonomy" id="136037"/>
    <lineage>
        <taxon>Eukaryota</taxon>
        <taxon>Metazoa</taxon>
        <taxon>Ecdysozoa</taxon>
        <taxon>Arthropoda</taxon>
        <taxon>Hexapoda</taxon>
        <taxon>Insecta</taxon>
        <taxon>Pterygota</taxon>
        <taxon>Neoptera</taxon>
        <taxon>Polyneoptera</taxon>
        <taxon>Dictyoptera</taxon>
        <taxon>Blattodea</taxon>
        <taxon>Blattoidea</taxon>
        <taxon>Termitoidae</taxon>
        <taxon>Termopsidae</taxon>
        <taxon>Zootermopsis</taxon>
    </lineage>
</organism>
<dbReference type="STRING" id="136037.A0A067RAV3"/>
<dbReference type="FunCoup" id="A0A067RAV3">
    <property type="interactions" value="831"/>
</dbReference>
<sequence length="312" mass="36374">MFRSLLGIILWYLRPLMKWFLRKTTRLCELQRLCYGEKAGAPRSLRVENSLLQSRSGDIKNLIVFLDRISDGRKFIGTNKDSITHYAIHTVLRVKKINPQIHPQFGISFAKCIEHIWGYRQLIQEVEVLRTTPYDANNESHETKLLTLWELMMPSVQLESRVTKQWQDIGFQGDDPKTDFRGMGLLGLENLLYFAQEYPGPASHVLSHSHHPQYGYAFAVVGINLTSMAYHMLKDGSAKSHVYNVSQGLPTIKVFHHFYCYLFYEFDRFWIEAKPRNVMDFSHIREKFENTIRLSLSKPASVFRINISIDNI</sequence>
<dbReference type="AlphaFoldDB" id="A0A067RAV3"/>
<dbReference type="PROSITE" id="PS51335">
    <property type="entry name" value="ELMO"/>
    <property type="match status" value="1"/>
</dbReference>
<keyword evidence="4" id="KW-1185">Reference proteome</keyword>
<dbReference type="InterPro" id="IPR050868">
    <property type="entry name" value="ELMO_domain-containing"/>
</dbReference>
<dbReference type="Pfam" id="PF04727">
    <property type="entry name" value="ELMO_CED12"/>
    <property type="match status" value="1"/>
</dbReference>
<dbReference type="GO" id="GO:0005096">
    <property type="term" value="F:GTPase activator activity"/>
    <property type="evidence" value="ECO:0007669"/>
    <property type="project" value="TreeGrafter"/>
</dbReference>
<name>A0A067RAV3_ZOONE</name>
<reference evidence="3 4" key="1">
    <citation type="journal article" date="2014" name="Nat. Commun.">
        <title>Molecular traces of alternative social organization in a termite genome.</title>
        <authorList>
            <person name="Terrapon N."/>
            <person name="Li C."/>
            <person name="Robertson H.M."/>
            <person name="Ji L."/>
            <person name="Meng X."/>
            <person name="Booth W."/>
            <person name="Chen Z."/>
            <person name="Childers C.P."/>
            <person name="Glastad K.M."/>
            <person name="Gokhale K."/>
            <person name="Gowin J."/>
            <person name="Gronenberg W."/>
            <person name="Hermansen R.A."/>
            <person name="Hu H."/>
            <person name="Hunt B.G."/>
            <person name="Huylmans A.K."/>
            <person name="Khalil S.M."/>
            <person name="Mitchell R.D."/>
            <person name="Munoz-Torres M.C."/>
            <person name="Mustard J.A."/>
            <person name="Pan H."/>
            <person name="Reese J.T."/>
            <person name="Scharf M.E."/>
            <person name="Sun F."/>
            <person name="Vogel H."/>
            <person name="Xiao J."/>
            <person name="Yang W."/>
            <person name="Yang Z."/>
            <person name="Yang Z."/>
            <person name="Zhou J."/>
            <person name="Zhu J."/>
            <person name="Brent C.S."/>
            <person name="Elsik C.G."/>
            <person name="Goodisman M.A."/>
            <person name="Liberles D.A."/>
            <person name="Roe R.M."/>
            <person name="Vargo E.L."/>
            <person name="Vilcinskas A."/>
            <person name="Wang J."/>
            <person name="Bornberg-Bauer E."/>
            <person name="Korb J."/>
            <person name="Zhang G."/>
            <person name="Liebig J."/>
        </authorList>
    </citation>
    <scope>NUCLEOTIDE SEQUENCE [LARGE SCALE GENOMIC DNA]</scope>
    <source>
        <tissue evidence="3">Whole organism</tissue>
    </source>
</reference>
<feature type="signal peptide" evidence="1">
    <location>
        <begin position="1"/>
        <end position="18"/>
    </location>
</feature>
<dbReference type="InParanoid" id="A0A067RAV3"/>
<dbReference type="Proteomes" id="UP000027135">
    <property type="component" value="Unassembled WGS sequence"/>
</dbReference>
<dbReference type="PANTHER" id="PTHR12771">
    <property type="entry name" value="ENGULFMENT AND CELL MOTILITY"/>
    <property type="match status" value="1"/>
</dbReference>
<proteinExistence type="predicted"/>
<dbReference type="OrthoDB" id="67155at2759"/>
<dbReference type="InterPro" id="IPR006816">
    <property type="entry name" value="ELMO_dom"/>
</dbReference>
<feature type="domain" description="ELMO" evidence="2">
    <location>
        <begin position="140"/>
        <end position="296"/>
    </location>
</feature>
<dbReference type="PANTHER" id="PTHR12771:SF51">
    <property type="entry name" value="LD01482P"/>
    <property type="match status" value="1"/>
</dbReference>
<keyword evidence="1" id="KW-0732">Signal</keyword>
<dbReference type="OMA" id="PRCRQIE"/>